<comment type="caution">
    <text evidence="1">The sequence shown here is derived from an EMBL/GenBank/DDBJ whole genome shotgun (WGS) entry which is preliminary data.</text>
</comment>
<proteinExistence type="predicted"/>
<protein>
    <recommendedName>
        <fullName evidence="3">GHMP kinase C-terminal domain-containing protein</fullName>
    </recommendedName>
</protein>
<dbReference type="Proteomes" id="UP001272052">
    <property type="component" value="Unassembled WGS sequence"/>
</dbReference>
<evidence type="ECO:0000313" key="2">
    <source>
        <dbReference type="Proteomes" id="UP001272052"/>
    </source>
</evidence>
<dbReference type="EMBL" id="JAWDKC010000025">
    <property type="protein sequence ID" value="MDV0445891.1"/>
    <property type="molecule type" value="Genomic_DNA"/>
</dbReference>
<evidence type="ECO:0008006" key="3">
    <source>
        <dbReference type="Google" id="ProtNLM"/>
    </source>
</evidence>
<evidence type="ECO:0000313" key="1">
    <source>
        <dbReference type="EMBL" id="MDV0445891.1"/>
    </source>
</evidence>
<organism evidence="1 2">
    <name type="scientific">Methanimicrococcus hacksteinii</name>
    <dbReference type="NCBI Taxonomy" id="3028293"/>
    <lineage>
        <taxon>Archaea</taxon>
        <taxon>Methanobacteriati</taxon>
        <taxon>Methanobacteriota</taxon>
        <taxon>Stenosarchaea group</taxon>
        <taxon>Methanomicrobia</taxon>
        <taxon>Methanosarcinales</taxon>
        <taxon>Methanosarcinaceae</taxon>
        <taxon>Methanimicrococcus</taxon>
    </lineage>
</organism>
<name>A0ABU3VR64_9EURY</name>
<accession>A0ABU3VR64</accession>
<gene>
    <name evidence="1" type="ORF">MmiAt1_14920</name>
</gene>
<keyword evidence="2" id="KW-1185">Reference proteome</keyword>
<sequence length="118" mass="13260">MKLNGLIYCSALHFSPEPAISCMEICKKFDTAAGLSGTGPSFTALFPRFDSVPADQKEDLKAAIHAVQESWKSQFPNSRIYETKTCNKNALKESRRFSKYMKSGDLSLETLEIEKLQF</sequence>
<reference evidence="1 2" key="1">
    <citation type="submission" date="2023-06" db="EMBL/GenBank/DDBJ databases">
        <title>Genome sequence of Methanimicrococcus sp. At1.</title>
        <authorList>
            <person name="Protasov E."/>
            <person name="Platt K."/>
            <person name="Poehlein A."/>
            <person name="Daniel R."/>
            <person name="Brune A."/>
        </authorList>
    </citation>
    <scope>NUCLEOTIDE SEQUENCE [LARGE SCALE GENOMIC DNA]</scope>
    <source>
        <strain evidence="1 2">At1</strain>
    </source>
</reference>